<name>A0A0G9FBU0_LACPN</name>
<evidence type="ECO:0000313" key="10">
    <source>
        <dbReference type="Proteomes" id="UP000076882"/>
    </source>
</evidence>
<dbReference type="KEGG" id="lpb:SH83_05995"/>
<evidence type="ECO:0000313" key="9">
    <source>
        <dbReference type="Proteomes" id="UP000076872"/>
    </source>
</evidence>
<organism evidence="7 12">
    <name type="scientific">Lactiplantibacillus plantarum</name>
    <name type="common">Lactobacillus plantarum</name>
    <dbReference type="NCBI Taxonomy" id="1590"/>
    <lineage>
        <taxon>Bacteria</taxon>
        <taxon>Bacillati</taxon>
        <taxon>Bacillota</taxon>
        <taxon>Bacilli</taxon>
        <taxon>Lactobacillales</taxon>
        <taxon>Lactobacillaceae</taxon>
        <taxon>Lactiplantibacillus</taxon>
    </lineage>
</organism>
<reference evidence="7 12" key="2">
    <citation type="submission" date="2016-08" db="EMBL/GenBank/DDBJ databases">
        <title>Genome sequencing of Lactobacillus plantarum JSA22, isolated from fermented soybean paste.</title>
        <authorList>
            <person name="Choi H.S."/>
        </authorList>
    </citation>
    <scope>NUCLEOTIDE SEQUENCE [LARGE SCALE GENOMIC DNA]</scope>
    <source>
        <strain evidence="7 12">JSA22</strain>
    </source>
</reference>
<evidence type="ECO:0000313" key="12">
    <source>
        <dbReference type="Proteomes" id="UP000094892"/>
    </source>
</evidence>
<evidence type="ECO:0000259" key="3">
    <source>
        <dbReference type="Pfam" id="PF13731"/>
    </source>
</evidence>
<dbReference type="RefSeq" id="WP_003640248.1">
    <property type="nucleotide sequence ID" value="NZ_AP018405.1"/>
</dbReference>
<feature type="domain" description="WxL" evidence="3">
    <location>
        <begin position="24"/>
        <end position="230"/>
    </location>
</feature>
<dbReference type="Pfam" id="PF13731">
    <property type="entry name" value="WxL"/>
    <property type="match status" value="1"/>
</dbReference>
<evidence type="ECO:0000313" key="5">
    <source>
        <dbReference type="EMBL" id="KZU91591.1"/>
    </source>
</evidence>
<feature type="signal peptide" evidence="2">
    <location>
        <begin position="1"/>
        <end position="22"/>
    </location>
</feature>
<dbReference type="Proteomes" id="UP000076882">
    <property type="component" value="Unassembled WGS sequence"/>
</dbReference>
<dbReference type="OMA" id="GTWITLW"/>
<evidence type="ECO:0000313" key="7">
    <source>
        <dbReference type="EMBL" id="ODO61444.1"/>
    </source>
</evidence>
<gene>
    <name evidence="8" type="ORF">JH395_09035</name>
    <name evidence="5" type="ORF">Lp19_2877</name>
    <name evidence="7" type="ORF">LPJSA22_01422</name>
    <name evidence="6" type="ORF">NAB2_3352</name>
    <name evidence="4" type="ORF">Nizo2260_0703</name>
</gene>
<dbReference type="GeneID" id="77217884"/>
<dbReference type="Proteomes" id="UP000595466">
    <property type="component" value="Chromosome"/>
</dbReference>
<evidence type="ECO:0000256" key="1">
    <source>
        <dbReference type="SAM" id="MobiDB-lite"/>
    </source>
</evidence>
<reference evidence="9 10" key="1">
    <citation type="submission" date="2016-03" db="EMBL/GenBank/DDBJ databases">
        <title>Comparative genomics of 54 Lactobacillus plantarum strains reveals genomic uncoupling from niche constraints.</title>
        <authorList>
            <person name="Martino M.E."/>
        </authorList>
    </citation>
    <scope>NUCLEOTIDE SEQUENCE [LARGE SCALE GENOMIC DNA]</scope>
    <source>
        <strain evidence="5 10">19.1</strain>
        <strain evidence="6 9">NAB2</strain>
        <strain evidence="4 11">Nizo2260</strain>
    </source>
</reference>
<dbReference type="InterPro" id="IPR027994">
    <property type="entry name" value="WxL_dom"/>
</dbReference>
<feature type="region of interest" description="Disordered" evidence="1">
    <location>
        <begin position="35"/>
        <end position="69"/>
    </location>
</feature>
<dbReference type="PATRIC" id="fig|1590.142.peg.1339"/>
<dbReference type="EMBL" id="LUWI01000010">
    <property type="protein sequence ID" value="KZU07162.1"/>
    <property type="molecule type" value="Genomic_DNA"/>
</dbReference>
<dbReference type="Proteomes" id="UP000076989">
    <property type="component" value="Unassembled WGS sequence"/>
</dbReference>
<dbReference type="Proteomes" id="UP000094892">
    <property type="component" value="Unassembled WGS sequence"/>
</dbReference>
<evidence type="ECO:0000313" key="13">
    <source>
        <dbReference type="Proteomes" id="UP000595466"/>
    </source>
</evidence>
<dbReference type="Proteomes" id="UP000076872">
    <property type="component" value="Unassembled WGS sequence"/>
</dbReference>
<dbReference type="AlphaFoldDB" id="A0A0G9FBU0"/>
<dbReference type="EMBL" id="CP066817">
    <property type="protein sequence ID" value="QQM59902.1"/>
    <property type="molecule type" value="Genomic_DNA"/>
</dbReference>
<dbReference type="EMBL" id="LUXM01000040">
    <property type="protein sequence ID" value="KZU91591.1"/>
    <property type="molecule type" value="Genomic_DNA"/>
</dbReference>
<evidence type="ECO:0000256" key="2">
    <source>
        <dbReference type="SAM" id="SignalP"/>
    </source>
</evidence>
<dbReference type="EMBL" id="MCOL01000001">
    <property type="protein sequence ID" value="ODO61444.1"/>
    <property type="molecule type" value="Genomic_DNA"/>
</dbReference>
<keyword evidence="2" id="KW-0732">Signal</keyword>
<feature type="chain" id="PRO_5043120289" evidence="2">
    <location>
        <begin position="23"/>
        <end position="234"/>
    </location>
</feature>
<evidence type="ECO:0000313" key="4">
    <source>
        <dbReference type="EMBL" id="KZU07162.1"/>
    </source>
</evidence>
<protein>
    <submittedName>
        <fullName evidence="4">Extracellular protein</fullName>
    </submittedName>
    <submittedName>
        <fullName evidence="8">WxL domain-containing protein</fullName>
    </submittedName>
</protein>
<dbReference type="EMBL" id="LUXO01000043">
    <property type="protein sequence ID" value="KZV00122.1"/>
    <property type="molecule type" value="Genomic_DNA"/>
</dbReference>
<evidence type="ECO:0000313" key="11">
    <source>
        <dbReference type="Proteomes" id="UP000076989"/>
    </source>
</evidence>
<accession>A0A0G9FBU0</accession>
<proteinExistence type="predicted"/>
<sequence>MKKTVLTATMLLSLLGMPAVMATADSTANTTTNLELTENTGPTIPVDPTNPANPQVPEDPDNPATGNTGALTLDVAPRTFDFGSVQTYAAEHTYKATTTTNGQQYLQVTDNRGTDEQGWTVTVEQDQDLTETSGSSPHVLTGTTIHVPAGIARNSLATDPTAVDTNLTTTAADVTNTSGAVTVFNTTATTGAGKGTSVKVWDPSDVTLTIPKNTAKPGAYSNTLTWTLTAATPS</sequence>
<evidence type="ECO:0000313" key="8">
    <source>
        <dbReference type="EMBL" id="QQM59902.1"/>
    </source>
</evidence>
<reference evidence="8 13" key="3">
    <citation type="submission" date="2020-12" db="EMBL/GenBank/DDBJ databases">
        <title>Whole genome sequencing of Lactobacillus plantarum PC518.</title>
        <authorList>
            <person name="Guo Q."/>
        </authorList>
    </citation>
    <scope>NUCLEOTIDE SEQUENCE [LARGE SCALE GENOMIC DNA]</scope>
    <source>
        <strain evidence="8 13">PC518</strain>
    </source>
</reference>
<evidence type="ECO:0000313" key="6">
    <source>
        <dbReference type="EMBL" id="KZV00122.1"/>
    </source>
</evidence>